<organism evidence="2 3">
    <name type="scientific">Thalassiosira oceanica</name>
    <name type="common">Marine diatom</name>
    <dbReference type="NCBI Taxonomy" id="159749"/>
    <lineage>
        <taxon>Eukaryota</taxon>
        <taxon>Sar</taxon>
        <taxon>Stramenopiles</taxon>
        <taxon>Ochrophyta</taxon>
        <taxon>Bacillariophyta</taxon>
        <taxon>Coscinodiscophyceae</taxon>
        <taxon>Thalassiosirophycidae</taxon>
        <taxon>Thalassiosirales</taxon>
        <taxon>Thalassiosiraceae</taxon>
        <taxon>Thalassiosira</taxon>
    </lineage>
</organism>
<feature type="region of interest" description="Disordered" evidence="1">
    <location>
        <begin position="1"/>
        <end position="65"/>
    </location>
</feature>
<dbReference type="Proteomes" id="UP000266841">
    <property type="component" value="Unassembled WGS sequence"/>
</dbReference>
<evidence type="ECO:0000313" key="3">
    <source>
        <dbReference type="Proteomes" id="UP000266841"/>
    </source>
</evidence>
<keyword evidence="3" id="KW-1185">Reference proteome</keyword>
<feature type="region of interest" description="Disordered" evidence="1">
    <location>
        <begin position="362"/>
        <end position="411"/>
    </location>
</feature>
<dbReference type="AlphaFoldDB" id="K0TF86"/>
<name>K0TF86_THAOC</name>
<protein>
    <submittedName>
        <fullName evidence="2">Uncharacterized protein</fullName>
    </submittedName>
</protein>
<sequence length="411" mass="44549">MENTNCGAPPSAADKMPLSSSMIPHWGRQGTGGDEAGSASAAPGSMNASAGDAPPSAAEDPVDPFAAVQNVDDFYRILQYGPEPLGQYDPPPPALPPLPTPALHLGGQRSGGDLMSSLETGSRLAAPGGPDPHHDWWPISGEGKTDGQLDGLSIVPTGKSAEDEEGDEEGEVGEDERHEVGKSRGPFGKDALHQGRGTMGLKWGSVTTLSETHRAIMISDKTHTKKEEELVQLCAEFAGFVARFNLDSSVLGNEEYLEFVRFLSEDADLRFNPEDESPGFSFLSGARHEVFGMASEALAKLFKLGTPTRLKQKLKACQFLFYVDKSGRQYFYHDEFRPGHDGEEASEFIALQQDKVKFKDLQCKRPPPELRAATSEDAKKKRVPGHVTQPTGDMGPRREREPGGPRPWNRG</sequence>
<gene>
    <name evidence="2" type="ORF">THAOC_02175</name>
</gene>
<feature type="region of interest" description="Disordered" evidence="1">
    <location>
        <begin position="156"/>
        <end position="194"/>
    </location>
</feature>
<comment type="caution">
    <text evidence="2">The sequence shown here is derived from an EMBL/GenBank/DDBJ whole genome shotgun (WGS) entry which is preliminary data.</text>
</comment>
<evidence type="ECO:0000256" key="1">
    <source>
        <dbReference type="SAM" id="MobiDB-lite"/>
    </source>
</evidence>
<reference evidence="2 3" key="1">
    <citation type="journal article" date="2012" name="Genome Biol.">
        <title>Genome and low-iron response of an oceanic diatom adapted to chronic iron limitation.</title>
        <authorList>
            <person name="Lommer M."/>
            <person name="Specht M."/>
            <person name="Roy A.S."/>
            <person name="Kraemer L."/>
            <person name="Andreson R."/>
            <person name="Gutowska M.A."/>
            <person name="Wolf J."/>
            <person name="Bergner S.V."/>
            <person name="Schilhabel M.B."/>
            <person name="Klostermeier U.C."/>
            <person name="Beiko R.G."/>
            <person name="Rosenstiel P."/>
            <person name="Hippler M."/>
            <person name="Laroche J."/>
        </authorList>
    </citation>
    <scope>NUCLEOTIDE SEQUENCE [LARGE SCALE GENOMIC DNA]</scope>
    <source>
        <strain evidence="2 3">CCMP1005</strain>
    </source>
</reference>
<feature type="compositionally biased region" description="Pro residues" evidence="1">
    <location>
        <begin position="89"/>
        <end position="100"/>
    </location>
</feature>
<feature type="compositionally biased region" description="Acidic residues" evidence="1">
    <location>
        <begin position="162"/>
        <end position="174"/>
    </location>
</feature>
<feature type="region of interest" description="Disordered" evidence="1">
    <location>
        <begin position="81"/>
        <end position="116"/>
    </location>
</feature>
<evidence type="ECO:0000313" key="2">
    <source>
        <dbReference type="EMBL" id="EJK76085.1"/>
    </source>
</evidence>
<feature type="compositionally biased region" description="Basic and acidic residues" evidence="1">
    <location>
        <begin position="362"/>
        <end position="379"/>
    </location>
</feature>
<proteinExistence type="predicted"/>
<dbReference type="EMBL" id="AGNL01002545">
    <property type="protein sequence ID" value="EJK76085.1"/>
    <property type="molecule type" value="Genomic_DNA"/>
</dbReference>
<accession>K0TF86</accession>